<reference evidence="2" key="1">
    <citation type="journal article" date="2019" name="Int. J. Syst. Evol. Microbiol.">
        <title>The Global Catalogue of Microorganisms (GCM) 10K type strain sequencing project: providing services to taxonomists for standard genome sequencing and annotation.</title>
        <authorList>
            <consortium name="The Broad Institute Genomics Platform"/>
            <consortium name="The Broad Institute Genome Sequencing Center for Infectious Disease"/>
            <person name="Wu L."/>
            <person name="Ma J."/>
        </authorList>
    </citation>
    <scope>NUCLEOTIDE SEQUENCE [LARGE SCALE GENOMIC DNA]</scope>
    <source>
        <strain evidence="2">KCTC 23984</strain>
    </source>
</reference>
<protein>
    <submittedName>
        <fullName evidence="1">Ester cyclase</fullName>
    </submittedName>
</protein>
<organism evidence="1 2">
    <name type="scientific">Pontibacter toksunensis</name>
    <dbReference type="NCBI Taxonomy" id="1332631"/>
    <lineage>
        <taxon>Bacteria</taxon>
        <taxon>Pseudomonadati</taxon>
        <taxon>Bacteroidota</taxon>
        <taxon>Cytophagia</taxon>
        <taxon>Cytophagales</taxon>
        <taxon>Hymenobacteraceae</taxon>
        <taxon>Pontibacter</taxon>
    </lineage>
</organism>
<sequence>MTQQEQNKKIVEAYVKAFNEGNMDILRSLFAPDAEIQGVFGKGLMEKVMPVWEQLVTGLGMQLTIEGMVADGDTVAVRYTERGTFKGQFMGNQPTGKTYELTAMEWFVIENEKIKKRWGARDHAAQARQIGLPLQ</sequence>
<gene>
    <name evidence="1" type="ORF">ACFS7Z_15765</name>
</gene>
<accession>A0ABW6BWA3</accession>
<dbReference type="Gene3D" id="3.10.450.50">
    <property type="match status" value="1"/>
</dbReference>
<evidence type="ECO:0000313" key="2">
    <source>
        <dbReference type="Proteomes" id="UP001597641"/>
    </source>
</evidence>
<dbReference type="EMBL" id="JBHUOX010000012">
    <property type="protein sequence ID" value="MFD3001831.1"/>
    <property type="molecule type" value="Genomic_DNA"/>
</dbReference>
<dbReference type="InterPro" id="IPR032710">
    <property type="entry name" value="NTF2-like_dom_sf"/>
</dbReference>
<name>A0ABW6BWA3_9BACT</name>
<dbReference type="Proteomes" id="UP001597641">
    <property type="component" value="Unassembled WGS sequence"/>
</dbReference>
<dbReference type="Pfam" id="PF07366">
    <property type="entry name" value="SnoaL"/>
    <property type="match status" value="1"/>
</dbReference>
<evidence type="ECO:0000313" key="1">
    <source>
        <dbReference type="EMBL" id="MFD3001831.1"/>
    </source>
</evidence>
<dbReference type="SUPFAM" id="SSF54427">
    <property type="entry name" value="NTF2-like"/>
    <property type="match status" value="1"/>
</dbReference>
<keyword evidence="2" id="KW-1185">Reference proteome</keyword>
<proteinExistence type="predicted"/>
<comment type="caution">
    <text evidence="1">The sequence shown here is derived from an EMBL/GenBank/DDBJ whole genome shotgun (WGS) entry which is preliminary data.</text>
</comment>
<dbReference type="PANTHER" id="PTHR38436:SF1">
    <property type="entry name" value="ESTER CYCLASE"/>
    <property type="match status" value="1"/>
</dbReference>
<dbReference type="InterPro" id="IPR009959">
    <property type="entry name" value="Cyclase_SnoaL-like"/>
</dbReference>
<dbReference type="RefSeq" id="WP_377486438.1">
    <property type="nucleotide sequence ID" value="NZ_JBHUOX010000012.1"/>
</dbReference>
<dbReference type="PANTHER" id="PTHR38436">
    <property type="entry name" value="POLYKETIDE CYCLASE SNOAL-LIKE DOMAIN"/>
    <property type="match status" value="1"/>
</dbReference>